<proteinExistence type="predicted"/>
<gene>
    <name evidence="2" type="ORF">BLNAU_23206</name>
</gene>
<feature type="compositionally biased region" description="Acidic residues" evidence="1">
    <location>
        <begin position="350"/>
        <end position="367"/>
    </location>
</feature>
<feature type="region of interest" description="Disordered" evidence="1">
    <location>
        <begin position="1"/>
        <end position="101"/>
    </location>
</feature>
<feature type="compositionally biased region" description="Basic residues" evidence="1">
    <location>
        <begin position="485"/>
        <end position="494"/>
    </location>
</feature>
<reference evidence="2 3" key="1">
    <citation type="journal article" date="2022" name="bioRxiv">
        <title>Genomics of Preaxostyla Flagellates Illuminates Evolutionary Transitions and the Path Towards Mitochondrial Loss.</title>
        <authorList>
            <person name="Novak L.V.F."/>
            <person name="Treitli S.C."/>
            <person name="Pyrih J."/>
            <person name="Halakuc P."/>
            <person name="Pipaliya S.V."/>
            <person name="Vacek V."/>
            <person name="Brzon O."/>
            <person name="Soukal P."/>
            <person name="Eme L."/>
            <person name="Dacks J.B."/>
            <person name="Karnkowska A."/>
            <person name="Elias M."/>
            <person name="Hampl V."/>
        </authorList>
    </citation>
    <scope>NUCLEOTIDE SEQUENCE [LARGE SCALE GENOMIC DNA]</scope>
    <source>
        <strain evidence="2">NAU3</strain>
        <tissue evidence="2">Gut</tissue>
    </source>
</reference>
<feature type="region of interest" description="Disordered" evidence="1">
    <location>
        <begin position="220"/>
        <end position="384"/>
    </location>
</feature>
<organism evidence="2 3">
    <name type="scientific">Blattamonas nauphoetae</name>
    <dbReference type="NCBI Taxonomy" id="2049346"/>
    <lineage>
        <taxon>Eukaryota</taxon>
        <taxon>Metamonada</taxon>
        <taxon>Preaxostyla</taxon>
        <taxon>Oxymonadida</taxon>
        <taxon>Blattamonas</taxon>
    </lineage>
</organism>
<feature type="compositionally biased region" description="Basic and acidic residues" evidence="1">
    <location>
        <begin position="246"/>
        <end position="265"/>
    </location>
</feature>
<dbReference type="Proteomes" id="UP001281761">
    <property type="component" value="Unassembled WGS sequence"/>
</dbReference>
<keyword evidence="3" id="KW-1185">Reference proteome</keyword>
<feature type="compositionally biased region" description="Polar residues" evidence="1">
    <location>
        <begin position="172"/>
        <end position="186"/>
    </location>
</feature>
<feature type="region of interest" description="Disordered" evidence="1">
    <location>
        <begin position="170"/>
        <end position="204"/>
    </location>
</feature>
<evidence type="ECO:0000313" key="3">
    <source>
        <dbReference type="Proteomes" id="UP001281761"/>
    </source>
</evidence>
<comment type="caution">
    <text evidence="2">The sequence shown here is derived from an EMBL/GenBank/DDBJ whole genome shotgun (WGS) entry which is preliminary data.</text>
</comment>
<sequence length="615" mass="69202">MSVSEEIEQESVPESPPPDYDKSAPPSPDRTKSPNLPDQTSPDPNTSPSPKGRSKSSMDVSPNRRKKPKNYGGYVPTVNISGKTNRNRSSMSKTRKSQVEINPNVRSSLTSTLVNTIVNDNDASKYMGDDVDHIIALQLSPQLLSHYKFKNHHAMVRMMQYGSDIPRKKDLPTNSHLNDDSQSVAKMTSELDESNQTEPLLSTNLEYRRKLRQKVRTQMIKQEKQENEEEIYEDGDRPLSPLEIGENERADSAVKKDLEATKSEVAKSPPKNTRGKPGQGPGNAGQANPSGTITRDNQMQHTQSPFAAMFSDPDRHVKHSTFSPFSSKVIPSKQSKEAKHMTEEEREIAALEEEILEESEDEDDGDDFFIPAEETRKKGKQKRIGRSIVDATFTKKTNAPKQKPVESKAMKMTGVKLYKSQIREEMEDTLMGAVPESDNEGEAEATQPMERSMDRQHDPQYIPCFDSSGKARPEWEQTQMGMSGTRRRRMRRTHPMMLSRSLEPGNERATDDGGRELEDATLQKYTHCGIQPPSSAVTQFQRFMVETKNEQSSAAGANKRESEIKKTNIMKRYNEKLTNQKKHTRVIPASGQFKMEVRKVLGGGSKKDDEGKEDG</sequence>
<feature type="compositionally biased region" description="Polar residues" evidence="1">
    <location>
        <begin position="78"/>
        <end position="92"/>
    </location>
</feature>
<feature type="compositionally biased region" description="Polar residues" evidence="1">
    <location>
        <begin position="33"/>
        <end position="60"/>
    </location>
</feature>
<evidence type="ECO:0000313" key="2">
    <source>
        <dbReference type="EMBL" id="KAK2941866.1"/>
    </source>
</evidence>
<dbReference type="EMBL" id="JARBJD010000454">
    <property type="protein sequence ID" value="KAK2941866.1"/>
    <property type="molecule type" value="Genomic_DNA"/>
</dbReference>
<name>A0ABQ9WQW5_9EUKA</name>
<protein>
    <submittedName>
        <fullName evidence="2">Uncharacterized protein</fullName>
    </submittedName>
</protein>
<feature type="compositionally biased region" description="Acidic residues" evidence="1">
    <location>
        <begin position="1"/>
        <end position="11"/>
    </location>
</feature>
<feature type="region of interest" description="Disordered" evidence="1">
    <location>
        <begin position="432"/>
        <end position="513"/>
    </location>
</feature>
<feature type="compositionally biased region" description="Polar residues" evidence="1">
    <location>
        <begin position="285"/>
        <end position="305"/>
    </location>
</feature>
<evidence type="ECO:0000256" key="1">
    <source>
        <dbReference type="SAM" id="MobiDB-lite"/>
    </source>
</evidence>
<feature type="compositionally biased region" description="Basic and acidic residues" evidence="1">
    <location>
        <begin position="334"/>
        <end position="349"/>
    </location>
</feature>
<accession>A0ABQ9WQW5</accession>